<sequence>MFSFNSTATLHHVTQLPPGTTFSRALELLHNHDLLIKLDPEFALYETLPTEAATPNAKRYKVTDHMHALPKGLWDSTVTFVAEMTDTEDGILWIVKAPLGLVQTTTWRCLKTEGLANADKGSEAGQREWSLVEDVEIKANRLLTGTVKAKCEENWKGSHSRFVEHLRREGGESGD</sequence>
<accession>A0A9P4LNV9</accession>
<name>A0A9P4LNV9_9PLEO</name>
<dbReference type="Pfam" id="PF23155">
    <property type="entry name" value="DUF7053"/>
    <property type="match status" value="1"/>
</dbReference>
<keyword evidence="3" id="KW-1185">Reference proteome</keyword>
<dbReference type="AlphaFoldDB" id="A0A9P4LNV9"/>
<comment type="caution">
    <text evidence="2">The sequence shown here is derived from an EMBL/GenBank/DDBJ whole genome shotgun (WGS) entry which is preliminary data.</text>
</comment>
<dbReference type="EMBL" id="ML978173">
    <property type="protein sequence ID" value="KAF2032418.1"/>
    <property type="molecule type" value="Genomic_DNA"/>
</dbReference>
<organism evidence="2 3">
    <name type="scientific">Setomelanomma holmii</name>
    <dbReference type="NCBI Taxonomy" id="210430"/>
    <lineage>
        <taxon>Eukaryota</taxon>
        <taxon>Fungi</taxon>
        <taxon>Dikarya</taxon>
        <taxon>Ascomycota</taxon>
        <taxon>Pezizomycotina</taxon>
        <taxon>Dothideomycetes</taxon>
        <taxon>Pleosporomycetidae</taxon>
        <taxon>Pleosporales</taxon>
        <taxon>Pleosporineae</taxon>
        <taxon>Phaeosphaeriaceae</taxon>
        <taxon>Setomelanomma</taxon>
    </lineage>
</organism>
<evidence type="ECO:0000259" key="1">
    <source>
        <dbReference type="Pfam" id="PF23155"/>
    </source>
</evidence>
<dbReference type="OrthoDB" id="4794810at2759"/>
<evidence type="ECO:0000313" key="3">
    <source>
        <dbReference type="Proteomes" id="UP000799777"/>
    </source>
</evidence>
<protein>
    <recommendedName>
        <fullName evidence="1">DUF7053 domain-containing protein</fullName>
    </recommendedName>
</protein>
<evidence type="ECO:0000313" key="2">
    <source>
        <dbReference type="EMBL" id="KAF2032418.1"/>
    </source>
</evidence>
<dbReference type="InterPro" id="IPR055481">
    <property type="entry name" value="DUF7053"/>
</dbReference>
<dbReference type="Proteomes" id="UP000799777">
    <property type="component" value="Unassembled WGS sequence"/>
</dbReference>
<feature type="domain" description="DUF7053" evidence="1">
    <location>
        <begin position="6"/>
        <end position="167"/>
    </location>
</feature>
<dbReference type="PANTHER" id="PTHR38117:SF1">
    <property type="entry name" value="DUF3074 DOMAIN-CONTAINING PROTEIN"/>
    <property type="match status" value="1"/>
</dbReference>
<gene>
    <name evidence="2" type="ORF">EK21DRAFT_87275</name>
</gene>
<reference evidence="2" key="1">
    <citation type="journal article" date="2020" name="Stud. Mycol.">
        <title>101 Dothideomycetes genomes: a test case for predicting lifestyles and emergence of pathogens.</title>
        <authorList>
            <person name="Haridas S."/>
            <person name="Albert R."/>
            <person name="Binder M."/>
            <person name="Bloem J."/>
            <person name="Labutti K."/>
            <person name="Salamov A."/>
            <person name="Andreopoulos B."/>
            <person name="Baker S."/>
            <person name="Barry K."/>
            <person name="Bills G."/>
            <person name="Bluhm B."/>
            <person name="Cannon C."/>
            <person name="Castanera R."/>
            <person name="Culley D."/>
            <person name="Daum C."/>
            <person name="Ezra D."/>
            <person name="Gonzalez J."/>
            <person name="Henrissat B."/>
            <person name="Kuo A."/>
            <person name="Liang C."/>
            <person name="Lipzen A."/>
            <person name="Lutzoni F."/>
            <person name="Magnuson J."/>
            <person name="Mondo S."/>
            <person name="Nolan M."/>
            <person name="Ohm R."/>
            <person name="Pangilinan J."/>
            <person name="Park H.-J."/>
            <person name="Ramirez L."/>
            <person name="Alfaro M."/>
            <person name="Sun H."/>
            <person name="Tritt A."/>
            <person name="Yoshinaga Y."/>
            <person name="Zwiers L.-H."/>
            <person name="Turgeon B."/>
            <person name="Goodwin S."/>
            <person name="Spatafora J."/>
            <person name="Crous P."/>
            <person name="Grigoriev I."/>
        </authorList>
    </citation>
    <scope>NUCLEOTIDE SEQUENCE</scope>
    <source>
        <strain evidence="2">CBS 110217</strain>
    </source>
</reference>
<proteinExistence type="predicted"/>
<dbReference type="PANTHER" id="PTHR38117">
    <property type="entry name" value="NACHT AND WD40 DOMAIN PROTEIN"/>
    <property type="match status" value="1"/>
</dbReference>